<gene>
    <name evidence="2" type="ORF">SAMN05216323_106911</name>
</gene>
<reference evidence="2 3" key="1">
    <citation type="submission" date="2016-09" db="EMBL/GenBank/DDBJ databases">
        <authorList>
            <person name="Capua I."/>
            <person name="De Benedictis P."/>
            <person name="Joannis T."/>
            <person name="Lombin L.H."/>
            <person name="Cattoli G."/>
        </authorList>
    </citation>
    <scope>NUCLEOTIDE SEQUENCE [LARGE SCALE GENOMIC DNA]</scope>
    <source>
        <strain evidence="2 3">A7P-90m</strain>
    </source>
</reference>
<feature type="transmembrane region" description="Helical" evidence="1">
    <location>
        <begin position="48"/>
        <end position="68"/>
    </location>
</feature>
<keyword evidence="1" id="KW-0472">Membrane</keyword>
<organism evidence="2 3">
    <name type="scientific">Williamwhitmania taraxaci</name>
    <dbReference type="NCBI Taxonomy" id="1640674"/>
    <lineage>
        <taxon>Bacteria</taxon>
        <taxon>Pseudomonadati</taxon>
        <taxon>Bacteroidota</taxon>
        <taxon>Bacteroidia</taxon>
        <taxon>Bacteroidales</taxon>
        <taxon>Williamwhitmaniaceae</taxon>
        <taxon>Williamwhitmania</taxon>
    </lineage>
</organism>
<feature type="transmembrane region" description="Helical" evidence="1">
    <location>
        <begin position="80"/>
        <end position="100"/>
    </location>
</feature>
<feature type="transmembrane region" description="Helical" evidence="1">
    <location>
        <begin position="141"/>
        <end position="158"/>
    </location>
</feature>
<keyword evidence="1" id="KW-0812">Transmembrane</keyword>
<feature type="transmembrane region" description="Helical" evidence="1">
    <location>
        <begin position="21"/>
        <end position="42"/>
    </location>
</feature>
<proteinExistence type="predicted"/>
<evidence type="ECO:0000256" key="1">
    <source>
        <dbReference type="SAM" id="Phobius"/>
    </source>
</evidence>
<dbReference type="Proteomes" id="UP000199452">
    <property type="component" value="Unassembled WGS sequence"/>
</dbReference>
<evidence type="ECO:0000313" key="3">
    <source>
        <dbReference type="Proteomes" id="UP000199452"/>
    </source>
</evidence>
<name>A0A1G6R525_9BACT</name>
<dbReference type="RefSeq" id="WP_092440279.1">
    <property type="nucleotide sequence ID" value="NZ_FMYP01000069.1"/>
</dbReference>
<feature type="transmembrane region" description="Helical" evidence="1">
    <location>
        <begin position="112"/>
        <end position="129"/>
    </location>
</feature>
<keyword evidence="1" id="KW-1133">Transmembrane helix</keyword>
<dbReference type="STRING" id="1640674.SAMN05216323_106911"/>
<dbReference type="EMBL" id="FMYP01000069">
    <property type="protein sequence ID" value="SDC99016.1"/>
    <property type="molecule type" value="Genomic_DNA"/>
</dbReference>
<protein>
    <submittedName>
        <fullName evidence="2">Uncharacterized protein</fullName>
    </submittedName>
</protein>
<dbReference type="AlphaFoldDB" id="A0A1G6R525"/>
<evidence type="ECO:0000313" key="2">
    <source>
        <dbReference type="EMBL" id="SDC99016.1"/>
    </source>
</evidence>
<keyword evidence="3" id="KW-1185">Reference proteome</keyword>
<sequence>MPPSIQQEQIEKLGNWVAPRLNKLEIILAAAFTIGLLMKVTATPKSSLVILLSLSILPILYFLNAFAVPENKETSSMEVFIGKLIHIAAAIACIGILFTLQNWKGSNISLKLGSITLIISFLATLILKSWKPELRTFNQRLLLRALVIGVVGLSLHLTPKEKLIDLGVIKKVNTEQTSNNK</sequence>
<accession>A0A1G6R525</accession>